<organism evidence="1 2">
    <name type="scientific">Jiulongibacter sediminis</name>
    <dbReference type="NCBI Taxonomy" id="1605367"/>
    <lineage>
        <taxon>Bacteria</taxon>
        <taxon>Pseudomonadati</taxon>
        <taxon>Bacteroidota</taxon>
        <taxon>Cytophagia</taxon>
        <taxon>Cytophagales</taxon>
        <taxon>Leadbetterellaceae</taxon>
        <taxon>Jiulongibacter</taxon>
    </lineage>
</organism>
<dbReference type="Proteomes" id="UP000050454">
    <property type="component" value="Unassembled WGS sequence"/>
</dbReference>
<sequence length="209" mass="24251">MESILFILALAIGGIATWQIFSWRHGLKKKKHQEMLKVESNVLLERIEKVFKVVLAEGYFTEIYDHNSRKNFWGLFESNKKALIVAKARVAMGFDFSKLQWRVDGNKKKVIIEFFPEAEVLSIDPEYKFYDIDQGWLHKFKNDDYTLIINEARELMLQKALESDLPDSANKQLKVMMQQLAASMNWEMEIGKSGGRKKSLSETVKGLLN</sequence>
<dbReference type="STRING" id="1605367.AFM12_12725"/>
<reference evidence="1 2" key="1">
    <citation type="submission" date="2015-07" db="EMBL/GenBank/DDBJ databases">
        <title>The draft genome sequence of Leadbetterella sp. JN14-9.</title>
        <authorList>
            <person name="Liu Y."/>
            <person name="Du J."/>
            <person name="Shao Z."/>
        </authorList>
    </citation>
    <scope>NUCLEOTIDE SEQUENCE [LARGE SCALE GENOMIC DNA]</scope>
    <source>
        <strain evidence="1 2">JN14-9</strain>
    </source>
</reference>
<dbReference type="PATRIC" id="fig|1605367.3.peg.3954"/>
<dbReference type="AlphaFoldDB" id="A0A0N8H9Q8"/>
<gene>
    <name evidence="1" type="ORF">AFM12_12725</name>
</gene>
<evidence type="ECO:0000313" key="1">
    <source>
        <dbReference type="EMBL" id="KPM48052.1"/>
    </source>
</evidence>
<evidence type="ECO:0008006" key="3">
    <source>
        <dbReference type="Google" id="ProtNLM"/>
    </source>
</evidence>
<protein>
    <recommendedName>
        <fullName evidence="3">DUF4230 domain-containing protein</fullName>
    </recommendedName>
</protein>
<dbReference type="OrthoDB" id="5700441at2"/>
<accession>A0A0N8H9Q8</accession>
<dbReference type="Pfam" id="PF14014">
    <property type="entry name" value="DUF4230"/>
    <property type="match status" value="1"/>
</dbReference>
<comment type="caution">
    <text evidence="1">The sequence shown here is derived from an EMBL/GenBank/DDBJ whole genome shotgun (WGS) entry which is preliminary data.</text>
</comment>
<name>A0A0N8H9Q8_9BACT</name>
<dbReference type="EMBL" id="LGTQ01000009">
    <property type="protein sequence ID" value="KPM48052.1"/>
    <property type="molecule type" value="Genomic_DNA"/>
</dbReference>
<dbReference type="InterPro" id="IPR025324">
    <property type="entry name" value="DUF4230"/>
</dbReference>
<keyword evidence="2" id="KW-1185">Reference proteome</keyword>
<proteinExistence type="predicted"/>
<dbReference type="RefSeq" id="WP_055148774.1">
    <property type="nucleotide sequence ID" value="NZ_JXSZ01000009.1"/>
</dbReference>
<evidence type="ECO:0000313" key="2">
    <source>
        <dbReference type="Proteomes" id="UP000050454"/>
    </source>
</evidence>